<accession>A0A2H3CKE4</accession>
<evidence type="ECO:0000313" key="4">
    <source>
        <dbReference type="Proteomes" id="UP000217790"/>
    </source>
</evidence>
<dbReference type="EMBL" id="KZ293765">
    <property type="protein sequence ID" value="PBK79662.1"/>
    <property type="molecule type" value="Genomic_DNA"/>
</dbReference>
<sequence>MIIATEEIKTTAVEVLDTMNDMMLSYALGGILAEWLARVLGGMSDPQRHAPASRWKDLTRDHSRSRHERENAPSFGQRRIPSEWDLRIIRALIATCSLVSLLGYVGVYTRNMAYKHWCVFI</sequence>
<evidence type="ECO:0000313" key="3">
    <source>
        <dbReference type="EMBL" id="PBK79662.1"/>
    </source>
</evidence>
<proteinExistence type="predicted"/>
<evidence type="ECO:0000256" key="2">
    <source>
        <dbReference type="SAM" id="Phobius"/>
    </source>
</evidence>
<feature type="transmembrane region" description="Helical" evidence="2">
    <location>
        <begin position="88"/>
        <end position="107"/>
    </location>
</feature>
<dbReference type="Proteomes" id="UP000217790">
    <property type="component" value="Unassembled WGS sequence"/>
</dbReference>
<protein>
    <submittedName>
        <fullName evidence="3">Uncharacterized protein</fullName>
    </submittedName>
</protein>
<dbReference type="InParanoid" id="A0A2H3CKE4"/>
<keyword evidence="2" id="KW-0472">Membrane</keyword>
<dbReference type="AlphaFoldDB" id="A0A2H3CKE4"/>
<reference evidence="4" key="1">
    <citation type="journal article" date="2017" name="Nat. Ecol. Evol.">
        <title>Genome expansion and lineage-specific genetic innovations in the forest pathogenic fungi Armillaria.</title>
        <authorList>
            <person name="Sipos G."/>
            <person name="Prasanna A.N."/>
            <person name="Walter M.C."/>
            <person name="O'Connor E."/>
            <person name="Balint B."/>
            <person name="Krizsan K."/>
            <person name="Kiss B."/>
            <person name="Hess J."/>
            <person name="Varga T."/>
            <person name="Slot J."/>
            <person name="Riley R."/>
            <person name="Boka B."/>
            <person name="Rigling D."/>
            <person name="Barry K."/>
            <person name="Lee J."/>
            <person name="Mihaltcheva S."/>
            <person name="LaButti K."/>
            <person name="Lipzen A."/>
            <person name="Waldron R."/>
            <person name="Moloney N.M."/>
            <person name="Sperisen C."/>
            <person name="Kredics L."/>
            <person name="Vagvoelgyi C."/>
            <person name="Patrignani A."/>
            <person name="Fitzpatrick D."/>
            <person name="Nagy I."/>
            <person name="Doyle S."/>
            <person name="Anderson J.B."/>
            <person name="Grigoriev I.V."/>
            <person name="Gueldener U."/>
            <person name="Muensterkoetter M."/>
            <person name="Nagy L.G."/>
        </authorList>
    </citation>
    <scope>NUCLEOTIDE SEQUENCE [LARGE SCALE GENOMIC DNA]</scope>
    <source>
        <strain evidence="4">Ar21-2</strain>
    </source>
</reference>
<name>A0A2H3CKE4_ARMGA</name>
<keyword evidence="4" id="KW-1185">Reference proteome</keyword>
<keyword evidence="2" id="KW-0812">Transmembrane</keyword>
<keyword evidence="2" id="KW-1133">Transmembrane helix</keyword>
<evidence type="ECO:0000256" key="1">
    <source>
        <dbReference type="SAM" id="MobiDB-lite"/>
    </source>
</evidence>
<organism evidence="3 4">
    <name type="scientific">Armillaria gallica</name>
    <name type="common">Bulbous honey fungus</name>
    <name type="synonym">Armillaria bulbosa</name>
    <dbReference type="NCBI Taxonomy" id="47427"/>
    <lineage>
        <taxon>Eukaryota</taxon>
        <taxon>Fungi</taxon>
        <taxon>Dikarya</taxon>
        <taxon>Basidiomycota</taxon>
        <taxon>Agaricomycotina</taxon>
        <taxon>Agaricomycetes</taxon>
        <taxon>Agaricomycetidae</taxon>
        <taxon>Agaricales</taxon>
        <taxon>Marasmiineae</taxon>
        <taxon>Physalacriaceae</taxon>
        <taxon>Armillaria</taxon>
    </lineage>
</organism>
<gene>
    <name evidence="3" type="ORF">ARMGADRAFT_118948</name>
</gene>
<feature type="region of interest" description="Disordered" evidence="1">
    <location>
        <begin position="45"/>
        <end position="75"/>
    </location>
</feature>
<feature type="compositionally biased region" description="Basic and acidic residues" evidence="1">
    <location>
        <begin position="54"/>
        <end position="71"/>
    </location>
</feature>